<dbReference type="Proteomes" id="UP000076449">
    <property type="component" value="Chromosome II"/>
</dbReference>
<dbReference type="AlphaFoldDB" id="A0A167SAQ4"/>
<dbReference type="EMBL" id="CM002799">
    <property type="protein sequence ID" value="KZN86965.1"/>
    <property type="molecule type" value="Genomic_DNA"/>
</dbReference>
<sequence length="323" mass="36054">MGTEYRFQPILEPPSGNETMQFRHSEKKFRPRRAKWACYACHKRKVRCDALNQGTSCTNCRLDMKECVVPPRRKKKAAASSPYIPGETSADDTTLSARVPQHSATLDPKRDDVQSNSAGVSSRKRKSPPRISGSPRTCPQQRRRSGQGSPHNLDNEVGLWMEMLPPNVLEQLELRSTTGSSRPNRHNIDALNAEQFHHKCSEKLLQAVDILTEVIIMHNSLSAHAGHSVPVVHPSADIHCASENQLDDDAKKEENMEYSSFICHQTGEDIWDIDSPLDESSTLTPESLEYVAGSNFNIWLKLNNSDLGSPLSLGPYDIEEAVS</sequence>
<dbReference type="PANTHER" id="PTHR47425">
    <property type="entry name" value="FARB-RELATED"/>
    <property type="match status" value="1"/>
</dbReference>
<dbReference type="PROSITE" id="PS00463">
    <property type="entry name" value="ZN2_CY6_FUNGAL_1"/>
    <property type="match status" value="1"/>
</dbReference>
<dbReference type="GO" id="GO:0008270">
    <property type="term" value="F:zinc ion binding"/>
    <property type="evidence" value="ECO:0007669"/>
    <property type="project" value="InterPro"/>
</dbReference>
<gene>
    <name evidence="7" type="ORF">EN45_055190</name>
</gene>
<dbReference type="CDD" id="cd00067">
    <property type="entry name" value="GAL4"/>
    <property type="match status" value="1"/>
</dbReference>
<keyword evidence="3" id="KW-0804">Transcription</keyword>
<dbReference type="PROSITE" id="PS50048">
    <property type="entry name" value="ZN2_CY6_FUNGAL_2"/>
    <property type="match status" value="1"/>
</dbReference>
<dbReference type="InterPro" id="IPR052761">
    <property type="entry name" value="Fungal_Detox/Toxin_TFs"/>
</dbReference>
<dbReference type="InterPro" id="IPR036864">
    <property type="entry name" value="Zn2-C6_fun-type_DNA-bd_sf"/>
</dbReference>
<evidence type="ECO:0000256" key="5">
    <source>
        <dbReference type="SAM" id="MobiDB-lite"/>
    </source>
</evidence>
<dbReference type="Pfam" id="PF00172">
    <property type="entry name" value="Zn_clus"/>
    <property type="match status" value="1"/>
</dbReference>
<proteinExistence type="predicted"/>
<keyword evidence="4" id="KW-0539">Nucleus</keyword>
<evidence type="ECO:0000256" key="2">
    <source>
        <dbReference type="ARBA" id="ARBA00023125"/>
    </source>
</evidence>
<evidence type="ECO:0000256" key="1">
    <source>
        <dbReference type="ARBA" id="ARBA00023015"/>
    </source>
</evidence>
<evidence type="ECO:0000313" key="7">
    <source>
        <dbReference type="EMBL" id="KZN86965.1"/>
    </source>
</evidence>
<dbReference type="PANTHER" id="PTHR47425:SF2">
    <property type="entry name" value="FARB-RELATED"/>
    <property type="match status" value="1"/>
</dbReference>
<accession>A0A167SAQ4</accession>
<dbReference type="PhylomeDB" id="A0A167SAQ4"/>
<dbReference type="GO" id="GO:0000981">
    <property type="term" value="F:DNA-binding transcription factor activity, RNA polymerase II-specific"/>
    <property type="evidence" value="ECO:0007669"/>
    <property type="project" value="InterPro"/>
</dbReference>
<protein>
    <submittedName>
        <fullName evidence="7">Cutinase transcription factor 1 alpha</fullName>
    </submittedName>
</protein>
<evidence type="ECO:0000256" key="3">
    <source>
        <dbReference type="ARBA" id="ARBA00023163"/>
    </source>
</evidence>
<evidence type="ECO:0000256" key="4">
    <source>
        <dbReference type="ARBA" id="ARBA00023242"/>
    </source>
</evidence>
<dbReference type="InterPro" id="IPR001138">
    <property type="entry name" value="Zn2Cys6_DnaBD"/>
</dbReference>
<keyword evidence="2" id="KW-0238">DNA-binding</keyword>
<dbReference type="SUPFAM" id="SSF57701">
    <property type="entry name" value="Zn2/Cys6 DNA-binding domain"/>
    <property type="match status" value="1"/>
</dbReference>
<keyword evidence="1" id="KW-0805">Transcription regulation</keyword>
<reference evidence="7" key="1">
    <citation type="journal article" date="2014" name="Genome Announc.">
        <title>Complete sequencing and chromosome-scale genome assembly of the industrial progenitor strain P2niaD18 from the penicillin producer Penicillium chrysogenum.</title>
        <authorList>
            <person name="Specht T."/>
            <person name="Dahlmann T.A."/>
            <person name="Zadra I."/>
            <person name="Kurnsteiner H."/>
            <person name="Kuck U."/>
        </authorList>
    </citation>
    <scope>NUCLEOTIDE SEQUENCE [LARGE SCALE GENOMIC DNA]</scope>
    <source>
        <strain evidence="7">P2niaD18</strain>
    </source>
</reference>
<dbReference type="Gene3D" id="4.10.240.10">
    <property type="entry name" value="Zn(2)-C6 fungal-type DNA-binding domain"/>
    <property type="match status" value="1"/>
</dbReference>
<dbReference type="SMART" id="SM00066">
    <property type="entry name" value="GAL4"/>
    <property type="match status" value="1"/>
</dbReference>
<feature type="domain" description="Zn(2)-C6 fungal-type" evidence="6">
    <location>
        <begin position="37"/>
        <end position="69"/>
    </location>
</feature>
<feature type="region of interest" description="Disordered" evidence="5">
    <location>
        <begin position="71"/>
        <end position="154"/>
    </location>
</feature>
<dbReference type="GO" id="GO:0003677">
    <property type="term" value="F:DNA binding"/>
    <property type="evidence" value="ECO:0007669"/>
    <property type="project" value="UniProtKB-KW"/>
</dbReference>
<organism evidence="7">
    <name type="scientific">Penicillium chrysogenum</name>
    <name type="common">Penicillium notatum</name>
    <dbReference type="NCBI Taxonomy" id="5076"/>
    <lineage>
        <taxon>Eukaryota</taxon>
        <taxon>Fungi</taxon>
        <taxon>Dikarya</taxon>
        <taxon>Ascomycota</taxon>
        <taxon>Pezizomycotina</taxon>
        <taxon>Eurotiomycetes</taxon>
        <taxon>Eurotiomycetidae</taxon>
        <taxon>Eurotiales</taxon>
        <taxon>Aspergillaceae</taxon>
        <taxon>Penicillium</taxon>
        <taxon>Penicillium chrysogenum species complex</taxon>
    </lineage>
</organism>
<evidence type="ECO:0000259" key="6">
    <source>
        <dbReference type="PROSITE" id="PS50048"/>
    </source>
</evidence>
<name>A0A167SAQ4_PENCH</name>